<evidence type="ECO:0000313" key="4">
    <source>
        <dbReference type="Proteomes" id="UP000283383"/>
    </source>
</evidence>
<comment type="caution">
    <text evidence="3">The sequence shown here is derived from an EMBL/GenBank/DDBJ whole genome shotgun (WGS) entry which is preliminary data.</text>
</comment>
<dbReference type="EMBL" id="MCBQ01019833">
    <property type="protein sequence ID" value="RKF56047.1"/>
    <property type="molecule type" value="Genomic_DNA"/>
</dbReference>
<organism evidence="3 4">
    <name type="scientific">Golovinomyces cichoracearum</name>
    <dbReference type="NCBI Taxonomy" id="62708"/>
    <lineage>
        <taxon>Eukaryota</taxon>
        <taxon>Fungi</taxon>
        <taxon>Dikarya</taxon>
        <taxon>Ascomycota</taxon>
        <taxon>Pezizomycotina</taxon>
        <taxon>Leotiomycetes</taxon>
        <taxon>Erysiphales</taxon>
        <taxon>Erysiphaceae</taxon>
        <taxon>Golovinomyces</taxon>
    </lineage>
</organism>
<proteinExistence type="predicted"/>
<feature type="region of interest" description="Disordered" evidence="2">
    <location>
        <begin position="87"/>
        <end position="119"/>
    </location>
</feature>
<evidence type="ECO:0000313" key="3">
    <source>
        <dbReference type="EMBL" id="RKF56047.1"/>
    </source>
</evidence>
<dbReference type="Proteomes" id="UP000283383">
    <property type="component" value="Unassembled WGS sequence"/>
</dbReference>
<evidence type="ECO:0008006" key="5">
    <source>
        <dbReference type="Google" id="ProtNLM"/>
    </source>
</evidence>
<keyword evidence="1" id="KW-0175">Coiled coil</keyword>
<dbReference type="STRING" id="62708.A0A420HF80"/>
<evidence type="ECO:0000256" key="2">
    <source>
        <dbReference type="SAM" id="MobiDB-lite"/>
    </source>
</evidence>
<dbReference type="AlphaFoldDB" id="A0A420HF80"/>
<evidence type="ECO:0000256" key="1">
    <source>
        <dbReference type="SAM" id="Coils"/>
    </source>
</evidence>
<sequence length="141" mass="15166">MEATSQTLYLQSRILSHQNSSPTHLLESADRLGKVASKALCENALLRAQIATLEETNKLLIKRKRVPKKQLQSGGILSVADGQLLVQSEGSTNRNQAEGSGSGSRAGSSQRREPRCSKCNNTGHNSRVCTLESGAIPLLLN</sequence>
<accession>A0A420HF80</accession>
<gene>
    <name evidence="3" type="ORF">GcM3_198043</name>
</gene>
<protein>
    <recommendedName>
        <fullName evidence="5">CCHC-type domain-containing protein</fullName>
    </recommendedName>
</protein>
<feature type="compositionally biased region" description="Low complexity" evidence="2">
    <location>
        <begin position="96"/>
        <end position="109"/>
    </location>
</feature>
<feature type="coiled-coil region" evidence="1">
    <location>
        <begin position="36"/>
        <end position="63"/>
    </location>
</feature>
<reference evidence="3 4" key="1">
    <citation type="journal article" date="2018" name="BMC Genomics">
        <title>Comparative genome analyses reveal sequence features reflecting distinct modes of host-adaptation between dicot and monocot powdery mildew.</title>
        <authorList>
            <person name="Wu Y."/>
            <person name="Ma X."/>
            <person name="Pan Z."/>
            <person name="Kale S.D."/>
            <person name="Song Y."/>
            <person name="King H."/>
            <person name="Zhang Q."/>
            <person name="Presley C."/>
            <person name="Deng X."/>
            <person name="Wei C.I."/>
            <person name="Xiao S."/>
        </authorList>
    </citation>
    <scope>NUCLEOTIDE SEQUENCE [LARGE SCALE GENOMIC DNA]</scope>
    <source>
        <strain evidence="3">UMSG3</strain>
    </source>
</reference>
<name>A0A420HF80_9PEZI</name>
<keyword evidence="4" id="KW-1185">Reference proteome</keyword>